<dbReference type="InterPro" id="IPR005636">
    <property type="entry name" value="DTW"/>
</dbReference>
<keyword evidence="2" id="KW-0808">Transferase</keyword>
<evidence type="ECO:0000256" key="5">
    <source>
        <dbReference type="ARBA" id="ARBA00034489"/>
    </source>
</evidence>
<comment type="similarity">
    <text evidence="5">Belongs to the TDD superfamily. DTWD2 family.</text>
</comment>
<dbReference type="InterPro" id="IPR039262">
    <property type="entry name" value="DTWD2/TAPT"/>
</dbReference>
<dbReference type="RefSeq" id="WP_054552949.1">
    <property type="nucleotide sequence ID" value="NZ_LJTC01000006.1"/>
</dbReference>
<keyword evidence="4" id="KW-0819">tRNA processing</keyword>
<dbReference type="EC" id="2.5.1.25" evidence="1"/>
<sequence length="199" mass="22228">MARELCSHCGFSIKTCLCDSISIINNKLKIIILRHPSEEKVTKNTANLLNLGLENCQIIAGESEQDFLQLATLPKATTAVLYPTEDALSLDEHTATTDAFKQSLNHLIVVDGTWKKAYKMLQLTPSLRAFQTVSFKHIPQNKYVIRKAPRADSLSTLEAVAHSLKLIEGIDVTPLYRLLAALVDKQTQHMPDDVKARYL</sequence>
<gene>
    <name evidence="7" type="ORF">AOG27_10335</name>
</gene>
<evidence type="ECO:0000313" key="8">
    <source>
        <dbReference type="Proteomes" id="UP000050378"/>
    </source>
</evidence>
<feature type="domain" description="DTW" evidence="6">
    <location>
        <begin position="2"/>
        <end position="191"/>
    </location>
</feature>
<reference evidence="7 8" key="1">
    <citation type="submission" date="2015-09" db="EMBL/GenBank/DDBJ databases">
        <title>Draft Genome Sequence of Pseudoalteromonas lipolytica UCD-48B.</title>
        <authorList>
            <person name="Krusor M."/>
            <person name="Coil D.A."/>
            <person name="Lang J.M."/>
            <person name="Eisen J.A."/>
            <person name="Alexiev A."/>
        </authorList>
    </citation>
    <scope>NUCLEOTIDE SEQUENCE [LARGE SCALE GENOMIC DNA]</scope>
    <source>
        <strain evidence="7 8">UCD-48B</strain>
    </source>
</reference>
<proteinExistence type="inferred from homology"/>
<evidence type="ECO:0000256" key="2">
    <source>
        <dbReference type="ARBA" id="ARBA00022679"/>
    </source>
</evidence>
<evidence type="ECO:0000259" key="6">
    <source>
        <dbReference type="SMART" id="SM01144"/>
    </source>
</evidence>
<accession>A0A0P7E7J0</accession>
<evidence type="ECO:0000256" key="1">
    <source>
        <dbReference type="ARBA" id="ARBA00012386"/>
    </source>
</evidence>
<dbReference type="SMART" id="SM01144">
    <property type="entry name" value="DTW"/>
    <property type="match status" value="1"/>
</dbReference>
<dbReference type="OrthoDB" id="268835at2"/>
<dbReference type="GO" id="GO:0016432">
    <property type="term" value="F:tRNA-uridine aminocarboxypropyltransferase activity"/>
    <property type="evidence" value="ECO:0007669"/>
    <property type="project" value="UniProtKB-EC"/>
</dbReference>
<evidence type="ECO:0000313" key="7">
    <source>
        <dbReference type="EMBL" id="KPM83493.1"/>
    </source>
</evidence>
<dbReference type="Proteomes" id="UP000050378">
    <property type="component" value="Unassembled WGS sequence"/>
</dbReference>
<name>A0A0P7E7J0_9GAMM</name>
<evidence type="ECO:0000256" key="3">
    <source>
        <dbReference type="ARBA" id="ARBA00022691"/>
    </source>
</evidence>
<protein>
    <recommendedName>
        <fullName evidence="1">tRNA-uridine aminocarboxypropyltransferase</fullName>
        <ecNumber evidence="1">2.5.1.25</ecNumber>
    </recommendedName>
</protein>
<dbReference type="PANTHER" id="PTHR21392">
    <property type="entry name" value="TRNA-URIDINE AMINOCARBOXYPROPYLTRANSFERASE 2"/>
    <property type="match status" value="1"/>
</dbReference>
<organism evidence="7 8">
    <name type="scientific">Pseudoalteromonas lipolytica</name>
    <dbReference type="NCBI Taxonomy" id="570156"/>
    <lineage>
        <taxon>Bacteria</taxon>
        <taxon>Pseudomonadati</taxon>
        <taxon>Pseudomonadota</taxon>
        <taxon>Gammaproteobacteria</taxon>
        <taxon>Alteromonadales</taxon>
        <taxon>Pseudoalteromonadaceae</taxon>
        <taxon>Pseudoalteromonas</taxon>
    </lineage>
</organism>
<comment type="caution">
    <text evidence="7">The sequence shown here is derived from an EMBL/GenBank/DDBJ whole genome shotgun (WGS) entry which is preliminary data.</text>
</comment>
<dbReference type="EMBL" id="LJTC01000006">
    <property type="protein sequence ID" value="KPM83493.1"/>
    <property type="molecule type" value="Genomic_DNA"/>
</dbReference>
<dbReference type="STRING" id="570156.AOG27_10335"/>
<evidence type="ECO:0000256" key="4">
    <source>
        <dbReference type="ARBA" id="ARBA00022694"/>
    </source>
</evidence>
<dbReference type="GO" id="GO:0008033">
    <property type="term" value="P:tRNA processing"/>
    <property type="evidence" value="ECO:0007669"/>
    <property type="project" value="UniProtKB-KW"/>
</dbReference>
<dbReference type="Pfam" id="PF03942">
    <property type="entry name" value="DTW"/>
    <property type="match status" value="1"/>
</dbReference>
<dbReference type="AlphaFoldDB" id="A0A0P7E7J0"/>
<dbReference type="PATRIC" id="fig|570156.3.peg.3156"/>
<dbReference type="PANTHER" id="PTHR21392:SF0">
    <property type="entry name" value="TRNA-URIDINE AMINOCARBOXYPROPYLTRANSFERASE 2"/>
    <property type="match status" value="1"/>
</dbReference>
<keyword evidence="3" id="KW-0949">S-adenosyl-L-methionine</keyword>